<accession>A0AC61SC03</accession>
<dbReference type="Proteomes" id="UP000315423">
    <property type="component" value="Unassembled WGS sequence"/>
</dbReference>
<comment type="caution">
    <text evidence="1">The sequence shown here is derived from an EMBL/GenBank/DDBJ whole genome shotgun (WGS) entry which is preliminary data.</text>
</comment>
<gene>
    <name evidence="1" type="ORF">C5S46_01800</name>
</gene>
<proteinExistence type="predicted"/>
<reference evidence="1" key="1">
    <citation type="submission" date="2018-09" db="EMBL/GenBank/DDBJ databases">
        <title>A genomic encyclopedia of anaerobic methanotrophic archaea.</title>
        <authorList>
            <person name="Skennerton C.T."/>
            <person name="Chadwick G.L."/>
            <person name="Laso-Perez R."/>
            <person name="Leu A.O."/>
            <person name="Speth D.R."/>
            <person name="Yu H."/>
            <person name="Morgan-Lang C."/>
            <person name="Hatzenpichler R."/>
            <person name="Goudeau D."/>
            <person name="Malmstrom R."/>
            <person name="Woyke T."/>
            <person name="Hallam S."/>
            <person name="Tyson G.W."/>
            <person name="Wegener G."/>
            <person name="Boetius A."/>
            <person name="Orphan V.J."/>
        </authorList>
    </citation>
    <scope>NUCLEOTIDE SEQUENCE</scope>
    <source>
        <strain evidence="1">CONS3730D10UFb2</strain>
    </source>
</reference>
<evidence type="ECO:0000313" key="2">
    <source>
        <dbReference type="Proteomes" id="UP000315423"/>
    </source>
</evidence>
<name>A0AC61SC03_9EURY</name>
<evidence type="ECO:0000313" key="1">
    <source>
        <dbReference type="EMBL" id="TKY92216.1"/>
    </source>
</evidence>
<sequence length="271" mass="31972">MISENPKIMDWSVEQWHNFYQALFHRGTPKTTIAVIHKDNIPIKIIDSLGRSRPNLMDLFTKDQSMPDLIKTIYHRMDVDVVYAISYPAIRNIFSEFSRIIDFEDNYLKQLFTLKDAIVNEMGQGILRYPPGLHWLVKLEYNTVKKIFRAAPDNTLIMLTIFGKEEIWTNWIIGIEGGSINLITTIDTLKPRFHSITNWKREYKHITTAVKEQFGKKPIAFFMDNETFIDLIKTKSKFRFFLDALSTKKIISKSLPIRYRIMIFLRRIFGR</sequence>
<dbReference type="EMBL" id="QYBA01000059">
    <property type="protein sequence ID" value="TKY92216.1"/>
    <property type="molecule type" value="Genomic_DNA"/>
</dbReference>
<organism evidence="1 2">
    <name type="scientific">Candidatus Methanomarinus sp</name>
    <dbReference type="NCBI Taxonomy" id="3386244"/>
    <lineage>
        <taxon>Archaea</taxon>
        <taxon>Methanobacteriati</taxon>
        <taxon>Methanobacteriota</taxon>
        <taxon>Stenosarchaea group</taxon>
        <taxon>Methanomicrobia</taxon>
        <taxon>Methanosarcinales</taxon>
        <taxon>ANME-2 cluster</taxon>
        <taxon>Candidatus Methanocomedenaceae</taxon>
        <taxon>Candidatus Methanomarinus</taxon>
    </lineage>
</organism>
<protein>
    <submittedName>
        <fullName evidence="1">Uncharacterized protein</fullName>
    </submittedName>
</protein>